<keyword evidence="1" id="KW-0472">Membrane</keyword>
<proteinExistence type="predicted"/>
<name>A0A558A1V3_9PSEU</name>
<comment type="caution">
    <text evidence="3">The sequence shown here is derived from an EMBL/GenBank/DDBJ whole genome shotgun (WGS) entry which is preliminary data.</text>
</comment>
<sequence length="333" mass="35789">MSSRVLPVRPAQVVVWTIAVAACLVDQAIPVLLLAALAVGATSVRVAGRHFAGWTVIWVHHRLLQHDDRRPGDDPLLVLAPDFRLRQHHDRAGNSFGVVGVDGGWTAVLRLAPQASGEPDVTTLTDVLREACDNADIPLAGAQLMVRTEQTRRVHLLAVRYRPAEAPLAALSRGAGELGEHRAITRAALGVLGSLADAGYFATVLEAGELAAELRETLGVQGELLAGSRRTSAVVDGWLSWSAAGTTQACFTPKIDSGSAFSASARDASLTVVSYNLRRTHLGRLREDVTIRVVKHHGMRKPPRAQDLDVPVLPLYGRHEAAVRRTLPLALPR</sequence>
<dbReference type="InterPro" id="IPR050051">
    <property type="entry name" value="EccE_dom"/>
</dbReference>
<keyword evidence="1" id="KW-1133">Transmembrane helix</keyword>
<feature type="domain" description="Type VII secretion system protein EccE" evidence="2">
    <location>
        <begin position="152"/>
        <end position="251"/>
    </location>
</feature>
<gene>
    <name evidence="3" type="ORF">FNH06_28575</name>
</gene>
<protein>
    <submittedName>
        <fullName evidence="3">Type VII secretion protein EccE</fullName>
    </submittedName>
</protein>
<dbReference type="Proteomes" id="UP000318578">
    <property type="component" value="Unassembled WGS sequence"/>
</dbReference>
<dbReference type="EMBL" id="VJZA01000064">
    <property type="protein sequence ID" value="TVT18249.1"/>
    <property type="molecule type" value="Genomic_DNA"/>
</dbReference>
<evidence type="ECO:0000256" key="1">
    <source>
        <dbReference type="SAM" id="Phobius"/>
    </source>
</evidence>
<dbReference type="AlphaFoldDB" id="A0A558A1V3"/>
<keyword evidence="4" id="KW-1185">Reference proteome</keyword>
<evidence type="ECO:0000313" key="4">
    <source>
        <dbReference type="Proteomes" id="UP000318578"/>
    </source>
</evidence>
<accession>A0A558A1V3</accession>
<evidence type="ECO:0000259" key="2">
    <source>
        <dbReference type="Pfam" id="PF11203"/>
    </source>
</evidence>
<dbReference type="PROSITE" id="PS51257">
    <property type="entry name" value="PROKAR_LIPOPROTEIN"/>
    <property type="match status" value="1"/>
</dbReference>
<feature type="transmembrane region" description="Helical" evidence="1">
    <location>
        <begin position="13"/>
        <end position="39"/>
    </location>
</feature>
<dbReference type="Pfam" id="PF11203">
    <property type="entry name" value="EccE"/>
    <property type="match status" value="1"/>
</dbReference>
<keyword evidence="1" id="KW-0812">Transmembrane</keyword>
<organism evidence="3 4">
    <name type="scientific">Amycolatopsis acidiphila</name>
    <dbReference type="NCBI Taxonomy" id="715473"/>
    <lineage>
        <taxon>Bacteria</taxon>
        <taxon>Bacillati</taxon>
        <taxon>Actinomycetota</taxon>
        <taxon>Actinomycetes</taxon>
        <taxon>Pseudonocardiales</taxon>
        <taxon>Pseudonocardiaceae</taxon>
        <taxon>Amycolatopsis</taxon>
    </lineage>
</organism>
<dbReference type="OrthoDB" id="3604697at2"/>
<reference evidence="3 4" key="1">
    <citation type="submission" date="2019-07" db="EMBL/GenBank/DDBJ databases">
        <title>New species of Amycolatopsis and Streptomyces.</title>
        <authorList>
            <person name="Duangmal K."/>
            <person name="Teo W.F.A."/>
            <person name="Lipun K."/>
        </authorList>
    </citation>
    <scope>NUCLEOTIDE SEQUENCE [LARGE SCALE GENOMIC DNA]</scope>
    <source>
        <strain evidence="3 4">JCM 30562</strain>
    </source>
</reference>
<evidence type="ECO:0000313" key="3">
    <source>
        <dbReference type="EMBL" id="TVT18249.1"/>
    </source>
</evidence>